<evidence type="ECO:0000256" key="1">
    <source>
        <dbReference type="ARBA" id="ARBA00023015"/>
    </source>
</evidence>
<proteinExistence type="predicted"/>
<dbReference type="OrthoDB" id="9809462at2"/>
<dbReference type="InterPro" id="IPR011008">
    <property type="entry name" value="Dimeric_a/b-barrel"/>
</dbReference>
<evidence type="ECO:0000256" key="3">
    <source>
        <dbReference type="ARBA" id="ARBA00023163"/>
    </source>
</evidence>
<organism evidence="5 6">
    <name type="scientific">Denitrobaculum tricleocarpae</name>
    <dbReference type="NCBI Taxonomy" id="2591009"/>
    <lineage>
        <taxon>Bacteria</taxon>
        <taxon>Pseudomonadati</taxon>
        <taxon>Pseudomonadota</taxon>
        <taxon>Alphaproteobacteria</taxon>
        <taxon>Rhodospirillales</taxon>
        <taxon>Rhodospirillaceae</taxon>
        <taxon>Denitrobaculum</taxon>
    </lineage>
</organism>
<dbReference type="AlphaFoldDB" id="A0A545TPB0"/>
<dbReference type="RefSeq" id="WP_142897280.1">
    <property type="nucleotide sequence ID" value="NZ_ML660056.1"/>
</dbReference>
<accession>A0A545TPB0</accession>
<evidence type="ECO:0000256" key="2">
    <source>
        <dbReference type="ARBA" id="ARBA00023125"/>
    </source>
</evidence>
<dbReference type="SUPFAM" id="SSF54909">
    <property type="entry name" value="Dimeric alpha+beta barrel"/>
    <property type="match status" value="1"/>
</dbReference>
<name>A0A545TPB0_9PROT</name>
<dbReference type="SUPFAM" id="SSF46785">
    <property type="entry name" value="Winged helix' DNA-binding domain"/>
    <property type="match status" value="1"/>
</dbReference>
<dbReference type="SMART" id="SM00344">
    <property type="entry name" value="HTH_ASNC"/>
    <property type="match status" value="1"/>
</dbReference>
<dbReference type="Gene3D" id="3.30.70.920">
    <property type="match status" value="1"/>
</dbReference>
<dbReference type="PROSITE" id="PS50956">
    <property type="entry name" value="HTH_ASNC_2"/>
    <property type="match status" value="1"/>
</dbReference>
<keyword evidence="1" id="KW-0805">Transcription regulation</keyword>
<dbReference type="Pfam" id="PF01037">
    <property type="entry name" value="AsnC_trans_reg"/>
    <property type="match status" value="1"/>
</dbReference>
<dbReference type="Proteomes" id="UP000315252">
    <property type="component" value="Unassembled WGS sequence"/>
</dbReference>
<evidence type="ECO:0000313" key="5">
    <source>
        <dbReference type="EMBL" id="TQV79057.1"/>
    </source>
</evidence>
<evidence type="ECO:0000313" key="6">
    <source>
        <dbReference type="Proteomes" id="UP000315252"/>
    </source>
</evidence>
<protein>
    <submittedName>
        <fullName evidence="5">Lrp/AsnC family transcriptional regulator</fullName>
    </submittedName>
</protein>
<dbReference type="InterPro" id="IPR019888">
    <property type="entry name" value="Tscrpt_reg_AsnC-like"/>
</dbReference>
<feature type="domain" description="HTH asnC-type" evidence="4">
    <location>
        <begin position="18"/>
        <end position="79"/>
    </location>
</feature>
<reference evidence="5 6" key="1">
    <citation type="submission" date="2019-06" db="EMBL/GenBank/DDBJ databases">
        <title>Whole genome sequence for Rhodospirillaceae sp. R148.</title>
        <authorList>
            <person name="Wang G."/>
        </authorList>
    </citation>
    <scope>NUCLEOTIDE SEQUENCE [LARGE SCALE GENOMIC DNA]</scope>
    <source>
        <strain evidence="5 6">R148</strain>
    </source>
</reference>
<keyword evidence="2" id="KW-0238">DNA-binding</keyword>
<dbReference type="Pfam" id="PF13404">
    <property type="entry name" value="HTH_AsnC-type"/>
    <property type="match status" value="1"/>
</dbReference>
<dbReference type="PANTHER" id="PTHR30154:SF53">
    <property type="entry name" value="HTH-TYPE TRANSCRIPTIONAL REGULATOR LRPC"/>
    <property type="match status" value="1"/>
</dbReference>
<keyword evidence="6" id="KW-1185">Reference proteome</keyword>
<dbReference type="GO" id="GO:0043565">
    <property type="term" value="F:sequence-specific DNA binding"/>
    <property type="evidence" value="ECO:0007669"/>
    <property type="project" value="InterPro"/>
</dbReference>
<dbReference type="InterPro" id="IPR036390">
    <property type="entry name" value="WH_DNA-bd_sf"/>
</dbReference>
<evidence type="ECO:0000259" key="4">
    <source>
        <dbReference type="PROSITE" id="PS50956"/>
    </source>
</evidence>
<dbReference type="EMBL" id="VHSH01000005">
    <property type="protein sequence ID" value="TQV79057.1"/>
    <property type="molecule type" value="Genomic_DNA"/>
</dbReference>
<dbReference type="PRINTS" id="PR00033">
    <property type="entry name" value="HTHASNC"/>
</dbReference>
<dbReference type="InterPro" id="IPR019887">
    <property type="entry name" value="Tscrpt_reg_AsnC/Lrp_C"/>
</dbReference>
<gene>
    <name evidence="5" type="ORF">FKG95_15370</name>
</gene>
<dbReference type="InterPro" id="IPR036388">
    <property type="entry name" value="WH-like_DNA-bd_sf"/>
</dbReference>
<keyword evidence="3" id="KW-0804">Transcription</keyword>
<sequence length="161" mass="18090">MPKETNRLRENGRTKAGFDEKDRMLLRLLAQDATRSYADMGAQIHLSPPAVHERVKRLKRDGYIRATVSLLDGEKIGRPLLSFIHVDTTGWGAKSPMRALSELEEVEEIHTVTGDTCVILKVRMPGTQALEDLLARIYRIEGVKGTRSYVALSTYLERGPT</sequence>
<dbReference type="Gene3D" id="1.10.10.10">
    <property type="entry name" value="Winged helix-like DNA-binding domain superfamily/Winged helix DNA-binding domain"/>
    <property type="match status" value="1"/>
</dbReference>
<dbReference type="PANTHER" id="PTHR30154">
    <property type="entry name" value="LEUCINE-RESPONSIVE REGULATORY PROTEIN"/>
    <property type="match status" value="1"/>
</dbReference>
<dbReference type="GO" id="GO:0005829">
    <property type="term" value="C:cytosol"/>
    <property type="evidence" value="ECO:0007669"/>
    <property type="project" value="TreeGrafter"/>
</dbReference>
<comment type="caution">
    <text evidence="5">The sequence shown here is derived from an EMBL/GenBank/DDBJ whole genome shotgun (WGS) entry which is preliminary data.</text>
</comment>
<dbReference type="InterPro" id="IPR000485">
    <property type="entry name" value="AsnC-type_HTH_dom"/>
</dbReference>
<dbReference type="GO" id="GO:0043200">
    <property type="term" value="P:response to amino acid"/>
    <property type="evidence" value="ECO:0007669"/>
    <property type="project" value="TreeGrafter"/>
</dbReference>